<sequence length="502" mass="55839">MNTQSHDWLIIARLKEDVKRINEMLNNTAIRFDQNLVVSYPASKHNVTNERKFSLGLCDGNFNYNPKVQNRIDKIYSCDYCLWNRNNSMSQVEIPYPVEVRNFLEEEIIIGRCNSTQDGTLLFDNDGPSTPLLLDDVLYFLNARLHAKLISRNYIKLGFRSYEGTWTGLLGALMDNSIDLALEPVTAHSTRQNDMDFIFPLSETMSNIYIRHQETSTVRDIFLAPFSLRLIACVVVVALFASIIVMIISHLTSSSKDIPRPMAYTEALLWSTGILCQQGGSWTPPNPSGSILLLVCLLFALVTYNAYAAFITSVLSVRVASVDTVAAVLNSPDFKIGYIRNGADQMYLMSTKDAQLNEIYIRGYSEAKNLVSSVEEGLARTANENYAFFAGQRAAPTFCCWYSSFSQARGRCTVRELPVHSTRALLAFPLPRHSPYTKPILVSMLQLRSGGVLARLGAELVPDMPQCEAPSGFASARATDVRSALILLSIGLTAAALLGTYK</sequence>
<name>A0ACC1CVQ5_9NEOP</name>
<organism evidence="1 2">
    <name type="scientific">Dendrolimus kikuchii</name>
    <dbReference type="NCBI Taxonomy" id="765133"/>
    <lineage>
        <taxon>Eukaryota</taxon>
        <taxon>Metazoa</taxon>
        <taxon>Ecdysozoa</taxon>
        <taxon>Arthropoda</taxon>
        <taxon>Hexapoda</taxon>
        <taxon>Insecta</taxon>
        <taxon>Pterygota</taxon>
        <taxon>Neoptera</taxon>
        <taxon>Endopterygota</taxon>
        <taxon>Lepidoptera</taxon>
        <taxon>Glossata</taxon>
        <taxon>Ditrysia</taxon>
        <taxon>Bombycoidea</taxon>
        <taxon>Lasiocampidae</taxon>
        <taxon>Dendrolimus</taxon>
    </lineage>
</organism>
<gene>
    <name evidence="1" type="ORF">K1T71_008789</name>
</gene>
<evidence type="ECO:0000313" key="1">
    <source>
        <dbReference type="EMBL" id="KAJ0175630.1"/>
    </source>
</evidence>
<dbReference type="EMBL" id="CM034401">
    <property type="protein sequence ID" value="KAJ0175630.1"/>
    <property type="molecule type" value="Genomic_DNA"/>
</dbReference>
<protein>
    <submittedName>
        <fullName evidence="1">Uncharacterized protein</fullName>
    </submittedName>
</protein>
<keyword evidence="2" id="KW-1185">Reference proteome</keyword>
<comment type="caution">
    <text evidence="1">The sequence shown here is derived from an EMBL/GenBank/DDBJ whole genome shotgun (WGS) entry which is preliminary data.</text>
</comment>
<reference evidence="1 2" key="1">
    <citation type="journal article" date="2021" name="Front. Genet.">
        <title>Chromosome-Level Genome Assembly Reveals Significant Gene Expansion in the Toll and IMD Signaling Pathways of Dendrolimus kikuchii.</title>
        <authorList>
            <person name="Zhou J."/>
            <person name="Wu P."/>
            <person name="Xiong Z."/>
            <person name="Liu N."/>
            <person name="Zhao N."/>
            <person name="Ji M."/>
            <person name="Qiu Y."/>
            <person name="Yang B."/>
        </authorList>
    </citation>
    <scope>NUCLEOTIDE SEQUENCE [LARGE SCALE GENOMIC DNA]</scope>
    <source>
        <strain evidence="1">Ann1</strain>
    </source>
</reference>
<accession>A0ACC1CVQ5</accession>
<evidence type="ECO:0000313" key="2">
    <source>
        <dbReference type="Proteomes" id="UP000824533"/>
    </source>
</evidence>
<proteinExistence type="predicted"/>
<dbReference type="Proteomes" id="UP000824533">
    <property type="component" value="Linkage Group LG15"/>
</dbReference>